<accession>A0A182WUF2</accession>
<reference evidence="3" key="1">
    <citation type="submission" date="2020-05" db="UniProtKB">
        <authorList>
            <consortium name="EnsemblMetazoa"/>
        </authorList>
    </citation>
    <scope>IDENTIFICATION</scope>
    <source>
        <strain evidence="3">SANGQUA</strain>
    </source>
</reference>
<feature type="compositionally biased region" description="Basic and acidic residues" evidence="1">
    <location>
        <begin position="309"/>
        <end position="322"/>
    </location>
</feature>
<feature type="domain" description="PiggyBac transposable element-derived protein" evidence="2">
    <location>
        <begin position="2"/>
        <end position="244"/>
    </location>
</feature>
<name>A0A182WUF2_ANOQN</name>
<protein>
    <submittedName>
        <fullName evidence="3">DDE_Tnp_1_7 domain-containing protein</fullName>
    </submittedName>
</protein>
<dbReference type="PANTHER" id="PTHR46599">
    <property type="entry name" value="PIGGYBAC TRANSPOSABLE ELEMENT-DERIVED PROTEIN 4"/>
    <property type="match status" value="1"/>
</dbReference>
<evidence type="ECO:0000259" key="2">
    <source>
        <dbReference type="Pfam" id="PF13843"/>
    </source>
</evidence>
<evidence type="ECO:0000313" key="3">
    <source>
        <dbReference type="EnsemblMetazoa" id="AQUA001159-PA"/>
    </source>
</evidence>
<organism evidence="3 4">
    <name type="scientific">Anopheles quadriannulatus</name>
    <name type="common">Mosquito</name>
    <dbReference type="NCBI Taxonomy" id="34691"/>
    <lineage>
        <taxon>Eukaryota</taxon>
        <taxon>Metazoa</taxon>
        <taxon>Ecdysozoa</taxon>
        <taxon>Arthropoda</taxon>
        <taxon>Hexapoda</taxon>
        <taxon>Insecta</taxon>
        <taxon>Pterygota</taxon>
        <taxon>Neoptera</taxon>
        <taxon>Endopterygota</taxon>
        <taxon>Diptera</taxon>
        <taxon>Nematocera</taxon>
        <taxon>Culicoidea</taxon>
        <taxon>Culicidae</taxon>
        <taxon>Anophelinae</taxon>
        <taxon>Anopheles</taxon>
    </lineage>
</organism>
<dbReference type="EnsemblMetazoa" id="AQUA001159-RA">
    <property type="protein sequence ID" value="AQUA001159-PA"/>
    <property type="gene ID" value="AQUA001159"/>
</dbReference>
<dbReference type="AlphaFoldDB" id="A0A182WUF2"/>
<dbReference type="PANTHER" id="PTHR46599:SF6">
    <property type="entry name" value="DUAL SPECIFICITY PHOSPHATASE 26"/>
    <property type="match status" value="1"/>
</dbReference>
<proteinExistence type="predicted"/>
<evidence type="ECO:0000256" key="1">
    <source>
        <dbReference type="SAM" id="MobiDB-lite"/>
    </source>
</evidence>
<dbReference type="STRING" id="34691.A0A182WUF2"/>
<dbReference type="Pfam" id="PF13843">
    <property type="entry name" value="DDE_Tnp_1_7"/>
    <property type="match status" value="1"/>
</dbReference>
<sequence length="322" mass="36585">MDKAAAISDVFQMLNANLKSCYVPGTNVTVDEQLFAFRGGTGFTQYMPSKPAKYGIKVWWVCDSLSSYPLKGQIYTGMAISGERERNQGERVVKDLCEMFRGSARNVVCDNFFTSYNLALSLMLDYKLSILGTVNKKRTFVPAFFVNPKGRIPESTLFGFSENVCLCSYVPKKNKCVILMSTSHYDMEITGPKNKPKMINDYNKLKGGVDNMDKYLSEYTTKRKTNRWPLAFFYNMLDVAALAAFVLYKENNPQYNTSTNKRRMFLQQLCEQLAMPEIEIRSNNIQIMRHFGPRSGIEAMKGGPIKSPDTNEKMTPTKRDAS</sequence>
<evidence type="ECO:0000313" key="4">
    <source>
        <dbReference type="Proteomes" id="UP000076407"/>
    </source>
</evidence>
<feature type="region of interest" description="Disordered" evidence="1">
    <location>
        <begin position="299"/>
        <end position="322"/>
    </location>
</feature>
<keyword evidence="4" id="KW-1185">Reference proteome</keyword>
<dbReference type="VEuPathDB" id="VectorBase:AQUA001159"/>
<dbReference type="Proteomes" id="UP000076407">
    <property type="component" value="Unassembled WGS sequence"/>
</dbReference>
<dbReference type="InterPro" id="IPR029526">
    <property type="entry name" value="PGBD"/>
</dbReference>